<comment type="caution">
    <text evidence="1">The sequence shown here is derived from an EMBL/GenBank/DDBJ whole genome shotgun (WGS) entry which is preliminary data.</text>
</comment>
<evidence type="ECO:0000313" key="2">
    <source>
        <dbReference type="Proteomes" id="UP000004470"/>
    </source>
</evidence>
<organism evidence="1 2">
    <name type="scientific">Pediococcus acidilactici DSM 20284</name>
    <dbReference type="NCBI Taxonomy" id="862514"/>
    <lineage>
        <taxon>Bacteria</taxon>
        <taxon>Bacillati</taxon>
        <taxon>Bacillota</taxon>
        <taxon>Bacilli</taxon>
        <taxon>Lactobacillales</taxon>
        <taxon>Lactobacillaceae</taxon>
        <taxon>Pediococcus</taxon>
        <taxon>Pediococcus acidilactici group</taxon>
    </lineage>
</organism>
<proteinExistence type="predicted"/>
<protein>
    <submittedName>
        <fullName evidence="1">Uncharacterized protein</fullName>
    </submittedName>
</protein>
<dbReference type="HOGENOM" id="CLU_1141435_0_0_9"/>
<reference evidence="1" key="1">
    <citation type="submission" date="2010-07" db="EMBL/GenBank/DDBJ databases">
        <authorList>
            <person name="Muzny D."/>
            <person name="Qin X."/>
            <person name="Deng J."/>
            <person name="Jiang H."/>
            <person name="Liu Y."/>
            <person name="Qu J."/>
            <person name="Song X.-Z."/>
            <person name="Zhang L."/>
            <person name="Thornton R."/>
            <person name="Coyle M."/>
            <person name="Francisco L."/>
            <person name="Jackson L."/>
            <person name="Javaid M."/>
            <person name="Korchina V."/>
            <person name="Kovar C."/>
            <person name="Mata R."/>
            <person name="Mathew T."/>
            <person name="Ngo R."/>
            <person name="Nguyen L."/>
            <person name="Nguyen N."/>
            <person name="Okwuonu G."/>
            <person name="Ongeri F."/>
            <person name="Pham C."/>
            <person name="Simmons D."/>
            <person name="Wilczek-Boney K."/>
            <person name="Hale W."/>
            <person name="Jakkamsetti A."/>
            <person name="Pham P."/>
            <person name="Ruth R."/>
            <person name="San Lucas F."/>
            <person name="Warren J."/>
            <person name="Zhang J."/>
            <person name="Zhao Z."/>
            <person name="Zhou C."/>
            <person name="Zhu D."/>
            <person name="Lee S."/>
            <person name="Bess C."/>
            <person name="Blankenburg K."/>
            <person name="Forbes L."/>
            <person name="Fu Q."/>
            <person name="Gubbala S."/>
            <person name="Hirani K."/>
            <person name="Jayaseelan J.C."/>
            <person name="Lara F."/>
            <person name="Munidasa M."/>
            <person name="Palculict T."/>
            <person name="Patil S."/>
            <person name="Pu L.-L."/>
            <person name="Saada N."/>
            <person name="Tang L."/>
            <person name="Weissenberger G."/>
            <person name="Zhu Y."/>
            <person name="Hemphill L."/>
            <person name="Shang Y."/>
            <person name="Youmans B."/>
            <person name="Ayvaz T."/>
            <person name="Ross M."/>
            <person name="Santibanez J."/>
            <person name="Aqrawi P."/>
            <person name="Gross S."/>
            <person name="Joshi V."/>
            <person name="Fowler G."/>
            <person name="Nazareth L."/>
            <person name="Reid J."/>
            <person name="Worley K."/>
            <person name="Petrosino J."/>
            <person name="Highlander S."/>
            <person name="Gibbs R."/>
        </authorList>
    </citation>
    <scope>NUCLEOTIDE SEQUENCE [LARGE SCALE GENOMIC DNA]</scope>
    <source>
        <strain evidence="1">DSM 20284</strain>
    </source>
</reference>
<dbReference type="AlphaFoldDB" id="E0NDD1"/>
<accession>E0NDD1</accession>
<sequence>MKKMNLPILGGAMRKLMAEFYGHKGARNSVNNLVHATATEDQDGFQSAFDKLMVDQRCRRATGLQADKTYDILKDLGIGYWIGRNFTNAPKGADGSMSLIEVTGWEDYLQYNFTRLTDGRTWTRTIYTDTYDTGWNDNVWVKVVTTNGFTGHCAVRKVIDPSHDAIEVRFSLKGTLKAGDPIDIATLPNGYTTLDPNAIYFNGTGAVADGSVPVGFYIHGGNKLGAYRLEKGGETISELRGFAHIERGDSTI</sequence>
<name>E0NDD1_PEDAC</name>
<dbReference type="Proteomes" id="UP000004470">
    <property type="component" value="Unassembled WGS sequence"/>
</dbReference>
<evidence type="ECO:0000313" key="1">
    <source>
        <dbReference type="EMBL" id="EFL96252.1"/>
    </source>
</evidence>
<dbReference type="EMBL" id="AEEG01000002">
    <property type="protein sequence ID" value="EFL96252.1"/>
    <property type="molecule type" value="Genomic_DNA"/>
</dbReference>
<keyword evidence="2" id="KW-1185">Reference proteome</keyword>
<gene>
    <name evidence="1" type="ORF">HMPREF0623_0303</name>
</gene>